<dbReference type="InterPro" id="IPR018964">
    <property type="entry name" value="Phage_phiJL001_Gp84_C"/>
</dbReference>
<dbReference type="NCBIfam" id="TIGR02218">
    <property type="entry name" value="phg_TIGR02218"/>
    <property type="match status" value="1"/>
</dbReference>
<dbReference type="AlphaFoldDB" id="A0A1I3JLJ1"/>
<evidence type="ECO:0000313" key="2">
    <source>
        <dbReference type="EMBL" id="SFI61127.1"/>
    </source>
</evidence>
<evidence type="ECO:0000259" key="1">
    <source>
        <dbReference type="Pfam" id="PF09356"/>
    </source>
</evidence>
<protein>
    <recommendedName>
        <fullName evidence="1">Bacteriophage phiJL001 Gp84 C-terminal domain-containing protein</fullName>
    </recommendedName>
</protein>
<evidence type="ECO:0000313" key="3">
    <source>
        <dbReference type="Proteomes" id="UP000242763"/>
    </source>
</evidence>
<organism evidence="2 3">
    <name type="scientific">Aquamicrobium aerolatum DSM 21857</name>
    <dbReference type="NCBI Taxonomy" id="1121003"/>
    <lineage>
        <taxon>Bacteria</taxon>
        <taxon>Pseudomonadati</taxon>
        <taxon>Pseudomonadota</taxon>
        <taxon>Alphaproteobacteria</taxon>
        <taxon>Hyphomicrobiales</taxon>
        <taxon>Phyllobacteriaceae</taxon>
        <taxon>Aerobium</taxon>
    </lineage>
</organism>
<dbReference type="RefSeq" id="WP_091519148.1">
    <property type="nucleotide sequence ID" value="NZ_FORF01000004.1"/>
</dbReference>
<name>A0A1I3JLJ1_9HYPH</name>
<dbReference type="Pfam" id="PF09356">
    <property type="entry name" value="Phage_BR0599"/>
    <property type="match status" value="1"/>
</dbReference>
<gene>
    <name evidence="2" type="ORF">SAMN03080618_00905</name>
</gene>
<dbReference type="OrthoDB" id="1633386at2"/>
<dbReference type="STRING" id="1121003.SAMN03080618_00905"/>
<dbReference type="EMBL" id="FORF01000004">
    <property type="protein sequence ID" value="SFI61127.1"/>
    <property type="molecule type" value="Genomic_DNA"/>
</dbReference>
<keyword evidence="3" id="KW-1185">Reference proteome</keyword>
<dbReference type="InterPro" id="IPR011928">
    <property type="entry name" value="Phage_phiJL001_Gp84"/>
</dbReference>
<proteinExistence type="predicted"/>
<dbReference type="Pfam" id="PF09931">
    <property type="entry name" value="Phage_phiJL001_Gp84_N"/>
    <property type="match status" value="1"/>
</dbReference>
<dbReference type="Proteomes" id="UP000242763">
    <property type="component" value="Unassembled WGS sequence"/>
</dbReference>
<accession>A0A1I3JLJ1</accession>
<feature type="domain" description="Bacteriophage phiJL001 Gp84 C-terminal" evidence="1">
    <location>
        <begin position="191"/>
        <end position="272"/>
    </location>
</feature>
<sequence length="291" mass="31026">MNGLRDHLQGGCTTVCQCWRVERRDGVAMGFTDHDVALVVDGFSYEPQSGFAQSEARLSLGMGIDKLDIEGALSSAQLAEDDIAAGLFDGARVTTLLVNWQNPAQVETIRTAVIGKIVRADGRFIAELESVMASLDRPNGRFLRRVCDAELGDGRCKVDLDAGGFKGAGTVLARDAANAVRVSGLDGFANRWFALGHVTWTGGALNGRVYPVLDHRIATHGVLLVLPPEMRLPEVGDNFSIVAGCDRLFATCKAKFGNAENFRGFPHLPGNDAAYGYVTDGGVFDGGALVP</sequence>
<reference evidence="3" key="1">
    <citation type="submission" date="2016-10" db="EMBL/GenBank/DDBJ databases">
        <authorList>
            <person name="Varghese N."/>
            <person name="Submissions S."/>
        </authorList>
    </citation>
    <scope>NUCLEOTIDE SEQUENCE [LARGE SCALE GENOMIC DNA]</scope>
    <source>
        <strain evidence="3">DSM 21857</strain>
    </source>
</reference>